<dbReference type="AlphaFoldDB" id="A0A4R6NW66"/>
<proteinExistence type="predicted"/>
<accession>A0A4R6NW66</accession>
<sequence length="378" mass="43969">MISIELISSITAISRDDWDNLFGRNYPFTRYDFLLALEQGGSLGPQRGWVPQYAVARDTDNVIVAAMPWFKKTHSYGEYFFDWVFAEAYERYGFQYYPKLINAIPFTPCSGPRIGLADDYRASDVVPLIEAELTKQHDVSNLQCLYVTPELSKTLANDGWWQRFDIQFLWQNRDYRSFDDFLAVLVSRKRKSIRKERRQVTEQGVTMKALAGDELDEVFWQQFTRFYQRTYLKRSGHGGYLTPETLNLWGKHLADNIVVFAAYREQQLVAASLCFKSKDTLYGRYWGCIEELEFLHFEACYYQGIEYCIVHGLTYFDAGAQGEHKLHRGFEPVLREGFYRFMPSPLNEAVEQFCGQERAAIQEHISTLAGVVPFKNKA</sequence>
<gene>
    <name evidence="1" type="ORF">DEU29_12916</name>
</gene>
<evidence type="ECO:0000313" key="1">
    <source>
        <dbReference type="EMBL" id="TDP27471.1"/>
    </source>
</evidence>
<name>A0A4R6NW66_9GAMM</name>
<reference evidence="1 2" key="1">
    <citation type="submission" date="2019-03" db="EMBL/GenBank/DDBJ databases">
        <title>Freshwater and sediment microbial communities from various areas in North America, analyzing microbe dynamics in response to fracking.</title>
        <authorList>
            <person name="Lamendella R."/>
        </authorList>
    </citation>
    <scope>NUCLEOTIDE SEQUENCE [LARGE SCALE GENOMIC DNA]</scope>
    <source>
        <strain evidence="1 2">18_TX</strain>
    </source>
</reference>
<evidence type="ECO:0000313" key="2">
    <source>
        <dbReference type="Proteomes" id="UP000295531"/>
    </source>
</evidence>
<dbReference type="InterPro" id="IPR007434">
    <property type="entry name" value="FemAB-like"/>
</dbReference>
<dbReference type="EMBL" id="SNXI01000029">
    <property type="protein sequence ID" value="TDP27471.1"/>
    <property type="molecule type" value="Genomic_DNA"/>
</dbReference>
<dbReference type="RefSeq" id="WP_243734612.1">
    <property type="nucleotide sequence ID" value="NZ_SNXI01000029.1"/>
</dbReference>
<dbReference type="Gene3D" id="3.40.630.30">
    <property type="match status" value="1"/>
</dbReference>
<dbReference type="Pfam" id="PF04339">
    <property type="entry name" value="FemAB_like"/>
    <property type="match status" value="1"/>
</dbReference>
<protein>
    <recommendedName>
        <fullName evidence="3">GNAT family N-acetyltransferase</fullName>
    </recommendedName>
</protein>
<comment type="caution">
    <text evidence="1">The sequence shown here is derived from an EMBL/GenBank/DDBJ whole genome shotgun (WGS) entry which is preliminary data.</text>
</comment>
<keyword evidence="2" id="KW-1185">Reference proteome</keyword>
<dbReference type="PANTHER" id="PTHR47017">
    <property type="entry name" value="ACYL-COA"/>
    <property type="match status" value="1"/>
</dbReference>
<dbReference type="SUPFAM" id="SSF55729">
    <property type="entry name" value="Acyl-CoA N-acyltransferases (Nat)"/>
    <property type="match status" value="1"/>
</dbReference>
<dbReference type="Proteomes" id="UP000295531">
    <property type="component" value="Unassembled WGS sequence"/>
</dbReference>
<organism evidence="1 2">
    <name type="scientific">Idiomarina aquatica</name>
    <dbReference type="NCBI Taxonomy" id="1327752"/>
    <lineage>
        <taxon>Bacteria</taxon>
        <taxon>Pseudomonadati</taxon>
        <taxon>Pseudomonadota</taxon>
        <taxon>Gammaproteobacteria</taxon>
        <taxon>Alteromonadales</taxon>
        <taxon>Idiomarinaceae</taxon>
        <taxon>Idiomarina</taxon>
    </lineage>
</organism>
<dbReference type="PANTHER" id="PTHR47017:SF1">
    <property type="entry name" value="ACYL-COA"/>
    <property type="match status" value="1"/>
</dbReference>
<evidence type="ECO:0008006" key="3">
    <source>
        <dbReference type="Google" id="ProtNLM"/>
    </source>
</evidence>
<dbReference type="InterPro" id="IPR016181">
    <property type="entry name" value="Acyl_CoA_acyltransferase"/>
</dbReference>